<dbReference type="GO" id="GO:0005525">
    <property type="term" value="F:GTP binding"/>
    <property type="evidence" value="ECO:0007669"/>
    <property type="project" value="UniProtKB-KW"/>
</dbReference>
<keyword evidence="2" id="KW-0378">Hydrolase</keyword>
<evidence type="ECO:0000256" key="6">
    <source>
        <dbReference type="SAM" id="MobiDB-lite"/>
    </source>
</evidence>
<dbReference type="PANTHER" id="PTHR10751">
    <property type="entry name" value="GUANYLATE BINDING PROTEIN"/>
    <property type="match status" value="1"/>
</dbReference>
<dbReference type="Gene3D" id="1.20.1000.10">
    <property type="entry name" value="Guanylate-binding protein, C-terminal domain"/>
    <property type="match status" value="1"/>
</dbReference>
<dbReference type="GO" id="GO:0016787">
    <property type="term" value="F:hydrolase activity"/>
    <property type="evidence" value="ECO:0007669"/>
    <property type="project" value="UniProtKB-KW"/>
</dbReference>
<evidence type="ECO:0000256" key="4">
    <source>
        <dbReference type="PROSITE-ProRule" id="PRU01052"/>
    </source>
</evidence>
<dbReference type="InterPro" id="IPR036543">
    <property type="entry name" value="Guanylate-bd_C_sf"/>
</dbReference>
<dbReference type="EMBL" id="OZ075112">
    <property type="protein sequence ID" value="CAL4969744.1"/>
    <property type="molecule type" value="Genomic_DNA"/>
</dbReference>
<evidence type="ECO:0000313" key="9">
    <source>
        <dbReference type="Proteomes" id="UP001497457"/>
    </source>
</evidence>
<reference evidence="9" key="1">
    <citation type="submission" date="2024-06" db="EMBL/GenBank/DDBJ databases">
        <authorList>
            <person name="Ryan C."/>
        </authorList>
    </citation>
    <scope>NUCLEOTIDE SEQUENCE [LARGE SCALE GENOMIC DNA]</scope>
</reference>
<dbReference type="Gene3D" id="3.40.50.300">
    <property type="entry name" value="P-loop containing nucleotide triphosphate hydrolases"/>
    <property type="match status" value="1"/>
</dbReference>
<dbReference type="CDD" id="cd01851">
    <property type="entry name" value="GBP"/>
    <property type="match status" value="1"/>
</dbReference>
<proteinExistence type="inferred from homology"/>
<dbReference type="Pfam" id="PF02841">
    <property type="entry name" value="GBP_C"/>
    <property type="match status" value="1"/>
</dbReference>
<reference evidence="8 9" key="2">
    <citation type="submission" date="2024-10" db="EMBL/GenBank/DDBJ databases">
        <authorList>
            <person name="Ryan C."/>
        </authorList>
    </citation>
    <scope>NUCLEOTIDE SEQUENCE [LARGE SCALE GENOMIC DNA]</scope>
</reference>
<dbReference type="FunFam" id="1.20.1000.10:FF:000003">
    <property type="entry name" value="Guanylate-binding family protein"/>
    <property type="match status" value="1"/>
</dbReference>
<dbReference type="Proteomes" id="UP001497457">
    <property type="component" value="Chromosome 2b"/>
</dbReference>
<feature type="compositionally biased region" description="Basic and acidic residues" evidence="6">
    <location>
        <begin position="1052"/>
        <end position="1064"/>
    </location>
</feature>
<evidence type="ECO:0000256" key="3">
    <source>
        <dbReference type="ARBA" id="ARBA00023134"/>
    </source>
</evidence>
<dbReference type="InterPro" id="IPR015894">
    <property type="entry name" value="Guanylate-bd_N"/>
</dbReference>
<dbReference type="InterPro" id="IPR027417">
    <property type="entry name" value="P-loop_NTPase"/>
</dbReference>
<dbReference type="InterPro" id="IPR003191">
    <property type="entry name" value="Guanylate-bd/ATL_C"/>
</dbReference>
<evidence type="ECO:0000256" key="2">
    <source>
        <dbReference type="ARBA" id="ARBA00022801"/>
    </source>
</evidence>
<dbReference type="Pfam" id="PF02263">
    <property type="entry name" value="GBP"/>
    <property type="match status" value="1"/>
</dbReference>
<protein>
    <recommendedName>
        <fullName evidence="7">GB1/RHD3-type G domain-containing protein</fullName>
    </recommendedName>
</protein>
<keyword evidence="3" id="KW-0342">GTP-binding</keyword>
<keyword evidence="9" id="KW-1185">Reference proteome</keyword>
<dbReference type="AlphaFoldDB" id="A0ABC9A3T7"/>
<organism evidence="8 9">
    <name type="scientific">Urochloa decumbens</name>
    <dbReference type="NCBI Taxonomy" id="240449"/>
    <lineage>
        <taxon>Eukaryota</taxon>
        <taxon>Viridiplantae</taxon>
        <taxon>Streptophyta</taxon>
        <taxon>Embryophyta</taxon>
        <taxon>Tracheophyta</taxon>
        <taxon>Spermatophyta</taxon>
        <taxon>Magnoliopsida</taxon>
        <taxon>Liliopsida</taxon>
        <taxon>Poales</taxon>
        <taxon>Poaceae</taxon>
        <taxon>PACMAD clade</taxon>
        <taxon>Panicoideae</taxon>
        <taxon>Panicodae</taxon>
        <taxon>Paniceae</taxon>
        <taxon>Melinidinae</taxon>
        <taxon>Urochloa</taxon>
    </lineage>
</organism>
<keyword evidence="1" id="KW-0547">Nucleotide-binding</keyword>
<dbReference type="PROSITE" id="PS51715">
    <property type="entry name" value="G_GB1_RHD3"/>
    <property type="match status" value="1"/>
</dbReference>
<feature type="domain" description="GB1/RHD3-type G" evidence="7">
    <location>
        <begin position="89"/>
        <end position="364"/>
    </location>
</feature>
<feature type="coiled-coil region" evidence="5">
    <location>
        <begin position="574"/>
        <end position="640"/>
    </location>
</feature>
<evidence type="ECO:0000256" key="1">
    <source>
        <dbReference type="ARBA" id="ARBA00022741"/>
    </source>
</evidence>
<sequence>MMQMLGLRGSASKDRRGRDASPSPSSSAAAGTPRSPWTPASASSPRSPFAAEAAGGEGGGGRPLRLVYCDERGRFRMDPEAVAALQLVKGPVGVVSVCGRARQGKSFILNQLLGRSSGFQVASTHRPCTKGLWMWSAPIKRTALDGTEYSLLLLDSEGIDAYDQTGTYSIQIFSLAVLLSSMFIYNQMGGIDEAALDRLSLVTEMTKHIRVRANGGRSTASELGQFSPIFIWLLRDFYLDLVENERKITPRDYLEIALRPLEGRGKDISSKNEIRESIRSLFPDRECFTLVRPLNNENELQRLDQIPVSSILFYSHYGSMHITVIIYLIWHILNWNNFYQLEKLRPEFQAGLDELTRFIFERTRPKQVAGTIMTGPVLAGVTQSFLDALNNGAVPTISSSWQSVEEAECRRAYDSAAEIYMSTFGNSRSAEEDALRDAHEAALRKALDAYNTAAVGTGTSRAHYEKVLNNFCRKAFQDYKKNAFLEADKQCSNAIQNMEKKIRAASAAPGVKVSAVIQVLETSLAEYETSCTGPAKWRMLAAFLRQCLEGPILDLCLKLINEAESERTSFALRCRSNEDQLELLKKQLEANEAEKSEYSKRYEAAMSEKQRTSADLSGHLANLRTKCSTLEERCVSISKQLDHIRHECTDWRAKYELSASQHKAEQDRDVAQLASLESRYSSAEGKLAAAREQAASAQDEAAEWKKKYETAAVQAKTALERLASVQEQINKIAQERESAIRAEFATHLEEKEEEIRKLVAKIRQAESEESVLTERLQVVESKAQGHNKETAGLKDEIKELTGKLEFLREKAVSYEKQARMLEQEKNHLQEKFVSECKKHDEAEQRYKSAERDAKKAAEMADAARTEAIASQKEKDEAQRLSIEKVAVIERIQRQVDRLEQEKVNLSGEVQRMRNSESDAWSKVTLLESRVAEREKEMDDLLSRSNEQRSSTVHVLESLLATERAARAEANKRAEALSLQLQSTQGKLDVLHQELTSIRLVETAFDSKLRTTTRAKRLRDNEVGVDSVQDMDIDPPERSRKRTKSNTSPLKVVHTEDGGSVHMGEESVTVSTDTKGGNPDGYKKFTIAKLKEELTKHGFGVQLLELKNPNKKDILALYKKLVLCE</sequence>
<evidence type="ECO:0000259" key="7">
    <source>
        <dbReference type="PROSITE" id="PS51715"/>
    </source>
</evidence>
<feature type="region of interest" description="Disordered" evidence="6">
    <location>
        <begin position="1025"/>
        <end position="1074"/>
    </location>
</feature>
<dbReference type="SUPFAM" id="SSF48340">
    <property type="entry name" value="Interferon-induced guanylate-binding protein 1 (GBP1), C-terminal domain"/>
    <property type="match status" value="1"/>
</dbReference>
<dbReference type="InterPro" id="IPR030386">
    <property type="entry name" value="G_GB1_RHD3_dom"/>
</dbReference>
<accession>A0ABC9A3T7</accession>
<feature type="region of interest" description="Disordered" evidence="6">
    <location>
        <begin position="1"/>
        <end position="59"/>
    </location>
</feature>
<feature type="compositionally biased region" description="Low complexity" evidence="6">
    <location>
        <begin position="20"/>
        <end position="54"/>
    </location>
</feature>
<name>A0ABC9A3T7_9POAL</name>
<keyword evidence="5" id="KW-0175">Coiled coil</keyword>
<comment type="similarity">
    <text evidence="4">Belongs to the TRAFAC class dynamin-like GTPase superfamily. GB1/RHD3 GTPase family.</text>
</comment>
<evidence type="ECO:0000256" key="5">
    <source>
        <dbReference type="SAM" id="Coils"/>
    </source>
</evidence>
<feature type="coiled-coil region" evidence="5">
    <location>
        <begin position="673"/>
        <end position="993"/>
    </location>
</feature>
<dbReference type="SUPFAM" id="SSF52540">
    <property type="entry name" value="P-loop containing nucleoside triphosphate hydrolases"/>
    <property type="match status" value="1"/>
</dbReference>
<evidence type="ECO:0000313" key="8">
    <source>
        <dbReference type="EMBL" id="CAL4969744.1"/>
    </source>
</evidence>
<gene>
    <name evidence="8" type="ORF">URODEC1_LOCUS49732</name>
</gene>